<dbReference type="EMBL" id="JAPTMU010000023">
    <property type="protein sequence ID" value="KAJ4924104.1"/>
    <property type="molecule type" value="Genomic_DNA"/>
</dbReference>
<dbReference type="AlphaFoldDB" id="A0AAD6F717"/>
<comment type="caution">
    <text evidence="1">The sequence shown here is derived from an EMBL/GenBank/DDBJ whole genome shotgun (WGS) entry which is preliminary data.</text>
</comment>
<keyword evidence="2" id="KW-1185">Reference proteome</keyword>
<sequence length="55" mass="6259">MAGRWRLNRNTRCHCALSERIKKGYLVAESETLYTSRFIHTDVLMSPPAPPGTLL</sequence>
<dbReference type="Proteomes" id="UP001219934">
    <property type="component" value="Unassembled WGS sequence"/>
</dbReference>
<accession>A0AAD6F717</accession>
<evidence type="ECO:0000313" key="1">
    <source>
        <dbReference type="EMBL" id="KAJ4924104.1"/>
    </source>
</evidence>
<reference evidence="1" key="1">
    <citation type="submission" date="2022-11" db="EMBL/GenBank/DDBJ databases">
        <title>Chromosome-level genome of Pogonophryne albipinna.</title>
        <authorList>
            <person name="Jo E."/>
        </authorList>
    </citation>
    <scope>NUCLEOTIDE SEQUENCE</scope>
    <source>
        <strain evidence="1">SGF0006</strain>
        <tissue evidence="1">Muscle</tissue>
    </source>
</reference>
<organism evidence="1 2">
    <name type="scientific">Pogonophryne albipinna</name>
    <dbReference type="NCBI Taxonomy" id="1090488"/>
    <lineage>
        <taxon>Eukaryota</taxon>
        <taxon>Metazoa</taxon>
        <taxon>Chordata</taxon>
        <taxon>Craniata</taxon>
        <taxon>Vertebrata</taxon>
        <taxon>Euteleostomi</taxon>
        <taxon>Actinopterygii</taxon>
        <taxon>Neopterygii</taxon>
        <taxon>Teleostei</taxon>
        <taxon>Neoteleostei</taxon>
        <taxon>Acanthomorphata</taxon>
        <taxon>Eupercaria</taxon>
        <taxon>Perciformes</taxon>
        <taxon>Notothenioidei</taxon>
        <taxon>Pogonophryne</taxon>
    </lineage>
</organism>
<proteinExistence type="predicted"/>
<feature type="non-terminal residue" evidence="1">
    <location>
        <position position="55"/>
    </location>
</feature>
<evidence type="ECO:0000313" key="2">
    <source>
        <dbReference type="Proteomes" id="UP001219934"/>
    </source>
</evidence>
<gene>
    <name evidence="1" type="ORF">JOQ06_000344</name>
</gene>
<name>A0AAD6F717_9TELE</name>
<protein>
    <submittedName>
        <fullName evidence="1">Uncharacterized protein</fullName>
    </submittedName>
</protein>